<dbReference type="InterPro" id="IPR012337">
    <property type="entry name" value="RNaseH-like_sf"/>
</dbReference>
<dbReference type="AlphaFoldDB" id="K8DYQ8"/>
<dbReference type="PROSITE" id="PS50994">
    <property type="entry name" value="INTEGRASE"/>
    <property type="match status" value="1"/>
</dbReference>
<dbReference type="GO" id="GO:0003676">
    <property type="term" value="F:nucleic acid binding"/>
    <property type="evidence" value="ECO:0007669"/>
    <property type="project" value="InterPro"/>
</dbReference>
<dbReference type="EMBL" id="CAOS01000008">
    <property type="protein sequence ID" value="CCO07920.1"/>
    <property type="molecule type" value="Genomic_DNA"/>
</dbReference>
<dbReference type="InterPro" id="IPR001584">
    <property type="entry name" value="Integrase_cat-core"/>
</dbReference>
<dbReference type="PANTHER" id="PTHR35004">
    <property type="entry name" value="TRANSPOSASE RV3428C-RELATED"/>
    <property type="match status" value="1"/>
</dbReference>
<keyword evidence="3" id="KW-1185">Reference proteome</keyword>
<gene>
    <name evidence="2" type="ORF">DESHY_160044</name>
</gene>
<reference evidence="2 3" key="1">
    <citation type="journal article" date="2013" name="Genome Announc.">
        <title>Genome Sequence of the Sulfate-Reducing Bacterium Desulfotomaculum hydrothermale Lam5(T).</title>
        <authorList>
            <person name="Amin O."/>
            <person name="Fardeau M.L."/>
            <person name="Valette O."/>
            <person name="Hirschler-Rea A."/>
            <person name="Barbe V."/>
            <person name="Medigue C."/>
            <person name="Vacherie B."/>
            <person name="Ollivier B."/>
            <person name="Bertin P.N."/>
            <person name="Dolla A."/>
        </authorList>
    </citation>
    <scope>NUCLEOTIDE SEQUENCE [LARGE SCALE GENOMIC DNA]</scope>
    <source>
        <strain evidence="3">Lam5 / DSM 18033</strain>
    </source>
</reference>
<protein>
    <recommendedName>
        <fullName evidence="1">Integrase catalytic domain-containing protein</fullName>
    </recommendedName>
</protein>
<evidence type="ECO:0000313" key="3">
    <source>
        <dbReference type="Proteomes" id="UP000009315"/>
    </source>
</evidence>
<feature type="domain" description="Integrase catalytic" evidence="1">
    <location>
        <begin position="49"/>
        <end position="199"/>
    </location>
</feature>
<organism evidence="2 3">
    <name type="scientific">Desulforamulus hydrothermalis Lam5 = DSM 18033</name>
    <dbReference type="NCBI Taxonomy" id="1121428"/>
    <lineage>
        <taxon>Bacteria</taxon>
        <taxon>Bacillati</taxon>
        <taxon>Bacillota</taxon>
        <taxon>Clostridia</taxon>
        <taxon>Eubacteriales</taxon>
        <taxon>Peptococcaceae</taxon>
        <taxon>Desulforamulus</taxon>
    </lineage>
</organism>
<comment type="caution">
    <text evidence="2">The sequence shown here is derived from an EMBL/GenBank/DDBJ whole genome shotgun (WGS) entry which is preliminary data.</text>
</comment>
<dbReference type="eggNOG" id="COG2801">
    <property type="taxonomic scope" value="Bacteria"/>
</dbReference>
<dbReference type="Gene3D" id="3.30.420.10">
    <property type="entry name" value="Ribonuclease H-like superfamily/Ribonuclease H"/>
    <property type="match status" value="1"/>
</dbReference>
<sequence length="199" mass="22179">MAGRTTPIFASAIPGYACFGFLRSASGPRRDPAQGSFLRYGLPVHGLIARDAPAKQERKRFAYDKVNILRQGDMSVGPYLLLNGRKTKTFLFGFIDDCSRIVPFAQFTVSVKFDALKNVFKEALIRRGIPKIVYVDNGKIYRADTFHIACAGLGIVLTHTKPYDAASKGKIERFFGTVKTRFFPLLKPSISRISLIYSC</sequence>
<dbReference type="SUPFAM" id="SSF53098">
    <property type="entry name" value="Ribonuclease H-like"/>
    <property type="match status" value="1"/>
</dbReference>
<evidence type="ECO:0000259" key="1">
    <source>
        <dbReference type="PROSITE" id="PS50994"/>
    </source>
</evidence>
<proteinExistence type="predicted"/>
<dbReference type="PANTHER" id="PTHR35004:SF6">
    <property type="entry name" value="TRANSPOSASE"/>
    <property type="match status" value="1"/>
</dbReference>
<dbReference type="InterPro" id="IPR036397">
    <property type="entry name" value="RNaseH_sf"/>
</dbReference>
<evidence type="ECO:0000313" key="2">
    <source>
        <dbReference type="EMBL" id="CCO07920.1"/>
    </source>
</evidence>
<dbReference type="Proteomes" id="UP000009315">
    <property type="component" value="Unassembled WGS sequence"/>
</dbReference>
<accession>K8DYQ8</accession>
<dbReference type="GO" id="GO:0015074">
    <property type="term" value="P:DNA integration"/>
    <property type="evidence" value="ECO:0007669"/>
    <property type="project" value="InterPro"/>
</dbReference>
<name>K8DYQ8_9FIRM</name>